<proteinExistence type="predicted"/>
<comment type="caution">
    <text evidence="1">The sequence shown here is derived from an EMBL/GenBank/DDBJ whole genome shotgun (WGS) entry which is preliminary data.</text>
</comment>
<keyword evidence="2" id="KW-1185">Reference proteome</keyword>
<reference evidence="1" key="1">
    <citation type="submission" date="2023-04" db="EMBL/GenBank/DDBJ databases">
        <title>Draft Genome sequencing of Naganishia species isolated from polar environments using Oxford Nanopore Technology.</title>
        <authorList>
            <person name="Leo P."/>
            <person name="Venkateswaran K."/>
        </authorList>
    </citation>
    <scope>NUCLEOTIDE SEQUENCE</scope>
    <source>
        <strain evidence="1">MNA-CCFEE 5262</strain>
    </source>
</reference>
<evidence type="ECO:0000313" key="2">
    <source>
        <dbReference type="Proteomes" id="UP001230649"/>
    </source>
</evidence>
<name>A0ACC2WFZ8_9TREE</name>
<evidence type="ECO:0000313" key="1">
    <source>
        <dbReference type="EMBL" id="KAJ9109992.1"/>
    </source>
</evidence>
<dbReference type="EMBL" id="JASBWS010000026">
    <property type="protein sequence ID" value="KAJ9109992.1"/>
    <property type="molecule type" value="Genomic_DNA"/>
</dbReference>
<protein>
    <submittedName>
        <fullName evidence="1">Uncharacterized protein</fullName>
    </submittedName>
</protein>
<sequence length="282" mass="31401">MEIDPHRADPLDLRHFNDSTGDDVMAATAALLNRRPESTRSHEGVGTSGTSSGAQRAPVYSTPLANRIVPPPASARDVCSCRAIELPRKDKDRKGNLDDIFSGEEDDDADAESKSANIDSNRKRGPEKMKARAESVAKMAEGSRNSLVASLNSLQKSGSEIANRRLKLERQREKRLEEVKVKREVEEQGEGQVALQVGKLELSSRSLKLAIREEQAQAEAALAKAEAKRNERQAENEAREYFLELCRKMNRESAGRIAFGRGEWEPVKEDMLWFTRAMLDNA</sequence>
<accession>A0ACC2WFZ8</accession>
<dbReference type="Proteomes" id="UP001230649">
    <property type="component" value="Unassembled WGS sequence"/>
</dbReference>
<organism evidence="1 2">
    <name type="scientific">Naganishia adeliensis</name>
    <dbReference type="NCBI Taxonomy" id="92952"/>
    <lineage>
        <taxon>Eukaryota</taxon>
        <taxon>Fungi</taxon>
        <taxon>Dikarya</taxon>
        <taxon>Basidiomycota</taxon>
        <taxon>Agaricomycotina</taxon>
        <taxon>Tremellomycetes</taxon>
        <taxon>Filobasidiales</taxon>
        <taxon>Filobasidiaceae</taxon>
        <taxon>Naganishia</taxon>
    </lineage>
</organism>
<gene>
    <name evidence="1" type="ORF">QFC20_003066</name>
</gene>